<protein>
    <submittedName>
        <fullName evidence="1">Uncharacterized protein</fullName>
    </submittedName>
</protein>
<keyword evidence="2" id="KW-1185">Reference proteome</keyword>
<reference evidence="1 2" key="1">
    <citation type="submission" date="2009-08" db="EMBL/GenBank/DDBJ databases">
        <authorList>
            <person name="Qin X."/>
            <person name="Bachman B."/>
            <person name="Battles P."/>
            <person name="Bell A."/>
            <person name="Bess C."/>
            <person name="Bickham C."/>
            <person name="Chaboub L."/>
            <person name="Chen D."/>
            <person name="Coyle M."/>
            <person name="Deiros D.R."/>
            <person name="Dinh H."/>
            <person name="Forbes L."/>
            <person name="Fowler G."/>
            <person name="Francisco L."/>
            <person name="Fu Q."/>
            <person name="Gubbala S."/>
            <person name="Hale W."/>
            <person name="Han Y."/>
            <person name="Hemphill L."/>
            <person name="Highlander S.K."/>
            <person name="Hirani K."/>
            <person name="Hogues M."/>
            <person name="Jackson L."/>
            <person name="Jakkamsetti A."/>
            <person name="Javaid M."/>
            <person name="Jiang H."/>
            <person name="Korchina V."/>
            <person name="Kovar C."/>
            <person name="Lara F."/>
            <person name="Lee S."/>
            <person name="Mata R."/>
            <person name="Mathew T."/>
            <person name="Moen C."/>
            <person name="Morales K."/>
            <person name="Munidasa M."/>
            <person name="Nazareth L."/>
            <person name="Ngo R."/>
            <person name="Nguyen L."/>
            <person name="Okwuonu G."/>
            <person name="Ongeri F."/>
            <person name="Patil S."/>
            <person name="Petrosino J."/>
            <person name="Pham C."/>
            <person name="Pham P."/>
            <person name="Pu L.-L."/>
            <person name="Puazo M."/>
            <person name="Raj R."/>
            <person name="Reid J."/>
            <person name="Rouhana J."/>
            <person name="Saada N."/>
            <person name="Shang Y."/>
            <person name="Simmons D."/>
            <person name="Thornton R."/>
            <person name="Warren J."/>
            <person name="Weissenberger G."/>
            <person name="Zhang J."/>
            <person name="Zhang L."/>
            <person name="Zhou C."/>
            <person name="Zhu D."/>
            <person name="Muzny D."/>
            <person name="Worley K."/>
            <person name="Gibbs R."/>
        </authorList>
    </citation>
    <scope>NUCLEOTIDE SEQUENCE [LARGE SCALE GENOMIC DNA]</scope>
    <source>
        <strain evidence="2">ATCC 15826 / DSM 8339 / NCTC 10426 / 6573</strain>
    </source>
</reference>
<organism evidence="1 2">
    <name type="scientific">Cardiobacterium hominis (strain ATCC 15826 / DSM 8339 / NCTC 10426 / 6573)</name>
    <dbReference type="NCBI Taxonomy" id="638300"/>
    <lineage>
        <taxon>Bacteria</taxon>
        <taxon>Pseudomonadati</taxon>
        <taxon>Pseudomonadota</taxon>
        <taxon>Gammaproteobacteria</taxon>
        <taxon>Cardiobacteriales</taxon>
        <taxon>Cardiobacteriaceae</taxon>
        <taxon>Cardiobacterium</taxon>
    </lineage>
</organism>
<evidence type="ECO:0000313" key="2">
    <source>
        <dbReference type="Proteomes" id="UP000004870"/>
    </source>
</evidence>
<accession>C8N9T7</accession>
<name>C8N9T7_CARH6</name>
<comment type="caution">
    <text evidence="1">The sequence shown here is derived from an EMBL/GenBank/DDBJ whole genome shotgun (WGS) entry which is preliminary data.</text>
</comment>
<evidence type="ECO:0000313" key="1">
    <source>
        <dbReference type="EMBL" id="EEV88658.1"/>
    </source>
</evidence>
<sequence length="45" mass="4976">MYGASALTAALASCSDNYCKFFIKKWQTAVLVCRDFPPCLAVFSH</sequence>
<dbReference type="HOGENOM" id="CLU_3197577_0_0_6"/>
<dbReference type="EMBL" id="ACKY01000059">
    <property type="protein sequence ID" value="EEV88658.1"/>
    <property type="molecule type" value="Genomic_DNA"/>
</dbReference>
<dbReference type="Proteomes" id="UP000004870">
    <property type="component" value="Unassembled WGS sequence"/>
</dbReference>
<gene>
    <name evidence="1" type="ORF">HMPREF0198_1265</name>
</gene>
<dbReference type="AlphaFoldDB" id="C8N9T7"/>
<proteinExistence type="predicted"/>